<sequence length="134" mass="14524">MIVDASAIIAVLRDEADAPQLTSALVGAQSLLFSAASYLEAGIVIDSPRDPTLSRRLDELLEDFDITVVPVTPEQARIARDAYRDFGRGSGHPARLTFGDCFSYALASERREPLLFKGDDFGHTDVRSALTAPD</sequence>
<proteinExistence type="inferred from homology"/>
<evidence type="ECO:0000256" key="6">
    <source>
        <dbReference type="ARBA" id="ARBA00022842"/>
    </source>
</evidence>
<dbReference type="PANTHER" id="PTHR33653:SF1">
    <property type="entry name" value="RIBONUCLEASE VAPC2"/>
    <property type="match status" value="1"/>
</dbReference>
<evidence type="ECO:0000256" key="5">
    <source>
        <dbReference type="ARBA" id="ARBA00022801"/>
    </source>
</evidence>
<dbReference type="RefSeq" id="WP_344064611.1">
    <property type="nucleotide sequence ID" value="NZ_BAAAPN010000043.1"/>
</dbReference>
<evidence type="ECO:0000256" key="4">
    <source>
        <dbReference type="ARBA" id="ARBA00022723"/>
    </source>
</evidence>
<feature type="binding site" evidence="8">
    <location>
        <position position="100"/>
    </location>
    <ligand>
        <name>Mg(2+)</name>
        <dbReference type="ChEBI" id="CHEBI:18420"/>
    </ligand>
</feature>
<evidence type="ECO:0000256" key="3">
    <source>
        <dbReference type="ARBA" id="ARBA00022722"/>
    </source>
</evidence>
<evidence type="ECO:0000256" key="2">
    <source>
        <dbReference type="ARBA" id="ARBA00022649"/>
    </source>
</evidence>
<keyword evidence="6 8" id="KW-0460">Magnesium</keyword>
<dbReference type="InterPro" id="IPR022907">
    <property type="entry name" value="VapC_family"/>
</dbReference>
<gene>
    <name evidence="8" type="primary">vapC</name>
    <name evidence="10" type="ORF">GCM10009810_16300</name>
</gene>
<protein>
    <recommendedName>
        <fullName evidence="8">Ribonuclease VapC</fullName>
        <shortName evidence="8">RNase VapC</shortName>
        <ecNumber evidence="8">3.1.-.-</ecNumber>
    </recommendedName>
    <alternativeName>
        <fullName evidence="8">Toxin VapC</fullName>
    </alternativeName>
</protein>
<evidence type="ECO:0000256" key="7">
    <source>
        <dbReference type="ARBA" id="ARBA00038093"/>
    </source>
</evidence>
<accession>A0ABN2KJ22</accession>
<dbReference type="SUPFAM" id="SSF88723">
    <property type="entry name" value="PIN domain-like"/>
    <property type="match status" value="1"/>
</dbReference>
<dbReference type="Pfam" id="PF01850">
    <property type="entry name" value="PIN"/>
    <property type="match status" value="1"/>
</dbReference>
<evidence type="ECO:0000256" key="8">
    <source>
        <dbReference type="HAMAP-Rule" id="MF_00265"/>
    </source>
</evidence>
<dbReference type="PANTHER" id="PTHR33653">
    <property type="entry name" value="RIBONUCLEASE VAPC2"/>
    <property type="match status" value="1"/>
</dbReference>
<dbReference type="EC" id="3.1.-.-" evidence="8"/>
<evidence type="ECO:0000256" key="1">
    <source>
        <dbReference type="ARBA" id="ARBA00001946"/>
    </source>
</evidence>
<evidence type="ECO:0000313" key="11">
    <source>
        <dbReference type="Proteomes" id="UP001501475"/>
    </source>
</evidence>
<comment type="caution">
    <text evidence="10">The sequence shown here is derived from an EMBL/GenBank/DDBJ whole genome shotgun (WGS) entry which is preliminary data.</text>
</comment>
<dbReference type="InterPro" id="IPR050556">
    <property type="entry name" value="Type_II_TA_system_RNase"/>
</dbReference>
<keyword evidence="2 8" id="KW-1277">Toxin-antitoxin system</keyword>
<keyword evidence="4 8" id="KW-0479">Metal-binding</keyword>
<comment type="similarity">
    <text evidence="7 8">Belongs to the PINc/VapC protein family.</text>
</comment>
<keyword evidence="8" id="KW-0800">Toxin</keyword>
<dbReference type="InterPro" id="IPR002716">
    <property type="entry name" value="PIN_dom"/>
</dbReference>
<name>A0ABN2KJ22_9MICO</name>
<dbReference type="EMBL" id="BAAAPN010000043">
    <property type="protein sequence ID" value="GAA1757641.1"/>
    <property type="molecule type" value="Genomic_DNA"/>
</dbReference>
<feature type="domain" description="PIN" evidence="9">
    <location>
        <begin position="1"/>
        <end position="125"/>
    </location>
</feature>
<keyword evidence="5 8" id="KW-0378">Hydrolase</keyword>
<evidence type="ECO:0000313" key="10">
    <source>
        <dbReference type="EMBL" id="GAA1757641.1"/>
    </source>
</evidence>
<dbReference type="Proteomes" id="UP001501475">
    <property type="component" value="Unassembled WGS sequence"/>
</dbReference>
<organism evidence="10 11">
    <name type="scientific">Nostocoides vanveenii</name>
    <dbReference type="NCBI Taxonomy" id="330835"/>
    <lineage>
        <taxon>Bacteria</taxon>
        <taxon>Bacillati</taxon>
        <taxon>Actinomycetota</taxon>
        <taxon>Actinomycetes</taxon>
        <taxon>Micrococcales</taxon>
        <taxon>Intrasporangiaceae</taxon>
        <taxon>Nostocoides</taxon>
    </lineage>
</organism>
<comment type="function">
    <text evidence="8">Toxic component of a toxin-antitoxin (TA) system. An RNase.</text>
</comment>
<dbReference type="HAMAP" id="MF_00265">
    <property type="entry name" value="VapC_Nob1"/>
    <property type="match status" value="1"/>
</dbReference>
<keyword evidence="3 8" id="KW-0540">Nuclease</keyword>
<keyword evidence="11" id="KW-1185">Reference proteome</keyword>
<evidence type="ECO:0000259" key="9">
    <source>
        <dbReference type="Pfam" id="PF01850"/>
    </source>
</evidence>
<feature type="binding site" evidence="8">
    <location>
        <position position="4"/>
    </location>
    <ligand>
        <name>Mg(2+)</name>
        <dbReference type="ChEBI" id="CHEBI:18420"/>
    </ligand>
</feature>
<reference evidence="10 11" key="1">
    <citation type="journal article" date="2019" name="Int. J. Syst. Evol. Microbiol.">
        <title>The Global Catalogue of Microorganisms (GCM) 10K type strain sequencing project: providing services to taxonomists for standard genome sequencing and annotation.</title>
        <authorList>
            <consortium name="The Broad Institute Genomics Platform"/>
            <consortium name="The Broad Institute Genome Sequencing Center for Infectious Disease"/>
            <person name="Wu L."/>
            <person name="Ma J."/>
        </authorList>
    </citation>
    <scope>NUCLEOTIDE SEQUENCE [LARGE SCALE GENOMIC DNA]</scope>
    <source>
        <strain evidence="10 11">JCM 15591</strain>
    </source>
</reference>
<dbReference type="CDD" id="cd09871">
    <property type="entry name" value="PIN_MtVapC28-VapC30-like"/>
    <property type="match status" value="1"/>
</dbReference>
<dbReference type="Gene3D" id="3.40.50.1010">
    <property type="entry name" value="5'-nuclease"/>
    <property type="match status" value="1"/>
</dbReference>
<comment type="cofactor">
    <cofactor evidence="1 8">
        <name>Mg(2+)</name>
        <dbReference type="ChEBI" id="CHEBI:18420"/>
    </cofactor>
</comment>
<dbReference type="InterPro" id="IPR029060">
    <property type="entry name" value="PIN-like_dom_sf"/>
</dbReference>